<reference evidence="2 3" key="1">
    <citation type="submission" date="2018-12" db="EMBL/GenBank/DDBJ databases">
        <authorList>
            <consortium name="Pathogen Informatics"/>
        </authorList>
    </citation>
    <scope>NUCLEOTIDE SEQUENCE [LARGE SCALE GENOMIC DNA]</scope>
    <source>
        <strain evidence="2 3">NCTC11636</strain>
    </source>
</reference>
<sequence>MRPLYWFLLSLALLVGGVGMMLVPHVGPEPSYTCVEEGQPSSGFAIEIDGQECLLSPGDFQAYWHYERESALPVRRAGLGLFVVGLGLGVTGIVSAARRSRRSASAAPAAA</sequence>
<gene>
    <name evidence="2" type="ORF">NCTC11636_02349</name>
</gene>
<evidence type="ECO:0000313" key="3">
    <source>
        <dbReference type="Proteomes" id="UP000266895"/>
    </source>
</evidence>
<keyword evidence="1" id="KW-0472">Membrane</keyword>
<dbReference type="AlphaFoldDB" id="A0A3S4V670"/>
<proteinExistence type="predicted"/>
<dbReference type="RefSeq" id="WP_126383320.1">
    <property type="nucleotide sequence ID" value="NZ_LR134350.1"/>
</dbReference>
<accession>A0A3S4V670</accession>
<protein>
    <submittedName>
        <fullName evidence="2">Uncharacterized protein</fullName>
    </submittedName>
</protein>
<evidence type="ECO:0000313" key="2">
    <source>
        <dbReference type="EMBL" id="VEG29877.1"/>
    </source>
</evidence>
<dbReference type="EMBL" id="LR134350">
    <property type="protein sequence ID" value="VEG29877.1"/>
    <property type="molecule type" value="Genomic_DNA"/>
</dbReference>
<feature type="transmembrane region" description="Helical" evidence="1">
    <location>
        <begin position="77"/>
        <end position="97"/>
    </location>
</feature>
<dbReference type="KEGG" id="ahw:NCTC11636_02349"/>
<dbReference type="Proteomes" id="UP000266895">
    <property type="component" value="Chromosome"/>
</dbReference>
<keyword evidence="3" id="KW-1185">Reference proteome</keyword>
<name>A0A3S4V670_9ACTO</name>
<keyword evidence="1" id="KW-0812">Transmembrane</keyword>
<evidence type="ECO:0000256" key="1">
    <source>
        <dbReference type="SAM" id="Phobius"/>
    </source>
</evidence>
<keyword evidence="1" id="KW-1133">Transmembrane helix</keyword>
<dbReference type="OrthoDB" id="3260585at2"/>
<organism evidence="2 3">
    <name type="scientific">Actinomyces howellii</name>
    <dbReference type="NCBI Taxonomy" id="52771"/>
    <lineage>
        <taxon>Bacteria</taxon>
        <taxon>Bacillati</taxon>
        <taxon>Actinomycetota</taxon>
        <taxon>Actinomycetes</taxon>
        <taxon>Actinomycetales</taxon>
        <taxon>Actinomycetaceae</taxon>
        <taxon>Actinomyces</taxon>
    </lineage>
</organism>